<evidence type="ECO:0000259" key="1">
    <source>
        <dbReference type="Pfam" id="PF20803"/>
    </source>
</evidence>
<reference evidence="2 3" key="1">
    <citation type="submission" date="2019-04" db="EMBL/GenBank/DDBJ databases">
        <authorList>
            <person name="Van Vliet M D."/>
        </authorList>
    </citation>
    <scope>NUCLEOTIDE SEQUENCE [LARGE SCALE GENOMIC DNA]</scope>
    <source>
        <strain evidence="2 3">F21</strain>
    </source>
</reference>
<sequence>MKWKTFHHPDIALPVIRRKISEELIELLGGTAAFILSRGASDIYSHCYPNERAFKASLSRLQKKGLLVKPKTDGSMPSLALTTEGQAKVPDYLNPQMFWSKKWNKWWYVLMFDVPEKDRKYRNTLRAFLKKCGWGAFRKAYG</sequence>
<protein>
    <recommendedName>
        <fullName evidence="1">Transcriptional repressor PaaX-like central Cas2-like domain-containing protein</fullName>
    </recommendedName>
</protein>
<dbReference type="Pfam" id="PF20803">
    <property type="entry name" value="PaaX_M"/>
    <property type="match status" value="1"/>
</dbReference>
<evidence type="ECO:0000313" key="3">
    <source>
        <dbReference type="Proteomes" id="UP000346198"/>
    </source>
</evidence>
<dbReference type="Proteomes" id="UP000346198">
    <property type="component" value="Unassembled WGS sequence"/>
</dbReference>
<dbReference type="AlphaFoldDB" id="A0A6C2UNI6"/>
<gene>
    <name evidence="2" type="ORF">SCARR_03919</name>
</gene>
<dbReference type="InterPro" id="IPR048846">
    <property type="entry name" value="PaaX-like_central"/>
</dbReference>
<accession>A0A6C2UNI6</accession>
<feature type="domain" description="Transcriptional repressor PaaX-like central Cas2-like" evidence="1">
    <location>
        <begin position="101"/>
        <end position="139"/>
    </location>
</feature>
<dbReference type="EMBL" id="CAAHFH010000002">
    <property type="protein sequence ID" value="VGO21840.1"/>
    <property type="molecule type" value="Genomic_DNA"/>
</dbReference>
<proteinExistence type="predicted"/>
<evidence type="ECO:0000313" key="2">
    <source>
        <dbReference type="EMBL" id="VGO21840.1"/>
    </source>
</evidence>
<name>A0A6C2UNI6_9BACT</name>
<organism evidence="2 3">
    <name type="scientific">Pontiella sulfatireligans</name>
    <dbReference type="NCBI Taxonomy" id="2750658"/>
    <lineage>
        <taxon>Bacteria</taxon>
        <taxon>Pseudomonadati</taxon>
        <taxon>Kiritimatiellota</taxon>
        <taxon>Kiritimatiellia</taxon>
        <taxon>Kiritimatiellales</taxon>
        <taxon>Pontiellaceae</taxon>
        <taxon>Pontiella</taxon>
    </lineage>
</organism>
<keyword evidence="3" id="KW-1185">Reference proteome</keyword>